<proteinExistence type="predicted"/>
<accession>A0AAN9YLX5</accession>
<organism evidence="2 3">
    <name type="scientific">Diatrype stigma</name>
    <dbReference type="NCBI Taxonomy" id="117547"/>
    <lineage>
        <taxon>Eukaryota</taxon>
        <taxon>Fungi</taxon>
        <taxon>Dikarya</taxon>
        <taxon>Ascomycota</taxon>
        <taxon>Pezizomycotina</taxon>
        <taxon>Sordariomycetes</taxon>
        <taxon>Xylariomycetidae</taxon>
        <taxon>Xylariales</taxon>
        <taxon>Diatrypaceae</taxon>
        <taxon>Diatrype</taxon>
    </lineage>
</organism>
<dbReference type="PANTHER" id="PTHR28218:SF1">
    <property type="entry name" value="VPS4-ASSOCIATED PROTEIN 1"/>
    <property type="match status" value="1"/>
</dbReference>
<reference evidence="2 3" key="1">
    <citation type="submission" date="2024-02" db="EMBL/GenBank/DDBJ databases">
        <title>De novo assembly and annotation of 12 fungi associated with fruit tree decline syndrome in Ontario, Canada.</title>
        <authorList>
            <person name="Sulman M."/>
            <person name="Ellouze W."/>
            <person name="Ilyukhin E."/>
        </authorList>
    </citation>
    <scope>NUCLEOTIDE SEQUENCE [LARGE SCALE GENOMIC DNA]</scope>
    <source>
        <strain evidence="2 3">M11/M66-122</strain>
    </source>
</reference>
<sequence length="182" mass="21271">MSFPNIWHHRKVAETAAKGCEICYRPSSSVLVTPDNKDWFYVCPSHLTDRKFCSPFVDPEAEAAKKKREEEEELARLKKEYEEKQRKKKEKEKEKEAEKDKGKEEEKDTDKKSDKDAAKKDETAKEPEAVAAPKGQEPKVFTLHKTFYQQRLNKKRQAEAAKRMRERLRDPSFFPSVPKGDP</sequence>
<evidence type="ECO:0000256" key="1">
    <source>
        <dbReference type="SAM" id="MobiDB-lite"/>
    </source>
</evidence>
<dbReference type="InterPro" id="IPR013640">
    <property type="entry name" value="Vfa1"/>
</dbReference>
<dbReference type="Pfam" id="PF08432">
    <property type="entry name" value="Vfa1"/>
    <property type="match status" value="1"/>
</dbReference>
<evidence type="ECO:0000313" key="3">
    <source>
        <dbReference type="Proteomes" id="UP001320420"/>
    </source>
</evidence>
<dbReference type="EMBL" id="JAKJXP020000091">
    <property type="protein sequence ID" value="KAK7747557.1"/>
    <property type="molecule type" value="Genomic_DNA"/>
</dbReference>
<feature type="compositionally biased region" description="Basic and acidic residues" evidence="1">
    <location>
        <begin position="79"/>
        <end position="128"/>
    </location>
</feature>
<dbReference type="GO" id="GO:0007034">
    <property type="term" value="P:vacuolar transport"/>
    <property type="evidence" value="ECO:0007669"/>
    <property type="project" value="TreeGrafter"/>
</dbReference>
<protein>
    <submittedName>
        <fullName evidence="2">Uncharacterized protein</fullName>
    </submittedName>
</protein>
<name>A0AAN9YLX5_9PEZI</name>
<dbReference type="PANTHER" id="PTHR28218">
    <property type="entry name" value="VPS4-ASSOCIATED PROTEIN 1"/>
    <property type="match status" value="1"/>
</dbReference>
<dbReference type="AlphaFoldDB" id="A0AAN9YLX5"/>
<keyword evidence="3" id="KW-1185">Reference proteome</keyword>
<feature type="compositionally biased region" description="Basic and acidic residues" evidence="1">
    <location>
        <begin position="156"/>
        <end position="170"/>
    </location>
</feature>
<comment type="caution">
    <text evidence="2">The sequence shown here is derived from an EMBL/GenBank/DDBJ whole genome shotgun (WGS) entry which is preliminary data.</text>
</comment>
<dbReference type="Proteomes" id="UP001320420">
    <property type="component" value="Unassembled WGS sequence"/>
</dbReference>
<evidence type="ECO:0000313" key="2">
    <source>
        <dbReference type="EMBL" id="KAK7747557.1"/>
    </source>
</evidence>
<gene>
    <name evidence="2" type="ORF">SLS62_009055</name>
</gene>
<dbReference type="GO" id="GO:0005768">
    <property type="term" value="C:endosome"/>
    <property type="evidence" value="ECO:0007669"/>
    <property type="project" value="TreeGrafter"/>
</dbReference>
<feature type="region of interest" description="Disordered" evidence="1">
    <location>
        <begin position="79"/>
        <end position="182"/>
    </location>
</feature>